<dbReference type="AlphaFoldDB" id="A0ABD3R8B1"/>
<evidence type="ECO:0000256" key="2">
    <source>
        <dbReference type="SAM" id="MobiDB-lite"/>
    </source>
</evidence>
<name>A0ABD3R8B1_9STRA</name>
<keyword evidence="6" id="KW-1185">Reference proteome</keyword>
<evidence type="ECO:0000259" key="4">
    <source>
        <dbReference type="Pfam" id="PF18126"/>
    </source>
</evidence>
<reference evidence="5 6" key="1">
    <citation type="submission" date="2024-10" db="EMBL/GenBank/DDBJ databases">
        <title>Updated reference genomes for cyclostephanoid diatoms.</title>
        <authorList>
            <person name="Roberts W.R."/>
            <person name="Alverson A.J."/>
        </authorList>
    </citation>
    <scope>NUCLEOTIDE SEQUENCE [LARGE SCALE GENOMIC DNA]</scope>
    <source>
        <strain evidence="5 6">AJA228-03</strain>
    </source>
</reference>
<dbReference type="PANTHER" id="PTHR12286">
    <property type="entry name" value="SACCHAROPINE DEHYDROGENASE-LIKE OXIDOREDUCTASE"/>
    <property type="match status" value="1"/>
</dbReference>
<dbReference type="InterPro" id="IPR051276">
    <property type="entry name" value="Saccharopine_DH-like_oxidrdct"/>
</dbReference>
<feature type="domain" description="Saccharopine dehydrogenase NADP binding" evidence="3">
    <location>
        <begin position="204"/>
        <end position="354"/>
    </location>
</feature>
<evidence type="ECO:0008006" key="7">
    <source>
        <dbReference type="Google" id="ProtNLM"/>
    </source>
</evidence>
<evidence type="ECO:0000313" key="6">
    <source>
        <dbReference type="Proteomes" id="UP001530377"/>
    </source>
</evidence>
<dbReference type="SUPFAM" id="SSF51735">
    <property type="entry name" value="NAD(P)-binding Rossmann-fold domains"/>
    <property type="match status" value="1"/>
</dbReference>
<dbReference type="EMBL" id="JALLPB020000433">
    <property type="protein sequence ID" value="KAL3809178.1"/>
    <property type="molecule type" value="Genomic_DNA"/>
</dbReference>
<proteinExistence type="inferred from homology"/>
<dbReference type="PANTHER" id="PTHR12286:SF5">
    <property type="entry name" value="SACCHAROPINE DEHYDROGENASE-LIKE OXIDOREDUCTASE"/>
    <property type="match status" value="1"/>
</dbReference>
<evidence type="ECO:0000259" key="3">
    <source>
        <dbReference type="Pfam" id="PF03435"/>
    </source>
</evidence>
<dbReference type="Pfam" id="PF03435">
    <property type="entry name" value="Sacchrp_dh_NADP"/>
    <property type="match status" value="1"/>
</dbReference>
<feature type="domain" description="Large ribosomal subunit protein mL59" evidence="4">
    <location>
        <begin position="19"/>
        <end position="175"/>
    </location>
</feature>
<sequence>MRSALRQLCRHGVEALRPQKVNDKWRKPVISRRVAADLRKAAMRSGTYGSFDAVTGSGWDPAWDAPDRIRGVGGGSAMVAASSEGIIQFPTMTDVDGGVDESTAAAVAGGSSAGANDGPIIDPSSFLFVGGGGNSGSIQSIRPPKGHKRDRTREARARKIEDLVAKADERIEEYRLEREKNRPLPGIEEEFKRAVKGSSWPIDIIVHGATGFTGRRVVRHLVSRHPDLAIAICGRDASRLGDVASEVGWDDDERISRTFVVPDVVVVVDPEGGGEAASTSSSSSSSKTSLVDAFRNARIVLACAGPYRRCGLPVLGASIEAGCDYLDLCGEPQFFDDALLTYDRRARGVGVLAIHACAFDCVPAELGCALAERTLLAKMAGRSSSDGSEVEDVEDNGDARCVGIEVIHTVRNVTSANATTFHAAVDGFNAAARGELANSRDRVRMEYPEFDETSPPPRPKHWPLIPPTPGSYLPGYDAKLGLRTMRFVGADAYAVRSSWRYLRSRLPDHPRRGKAAPEPRLSVLMGVDGEDRASAMKLMAYGATFSVLARWGWGCDLLHAYPEAFSGGVFTSAGPTEEELNGGGFVTYVTAYGNRPLPSGGGSEAVARVRVSGPEPGYVSTPGLIVALALTLLDARGDGSDARLPFYEGVTLPGALFGDCDRVYDYMRNEGVMFDVVDEFEREDSPV</sequence>
<dbReference type="InterPro" id="IPR036291">
    <property type="entry name" value="NAD(P)-bd_dom_sf"/>
</dbReference>
<dbReference type="Proteomes" id="UP001530377">
    <property type="component" value="Unassembled WGS sequence"/>
</dbReference>
<gene>
    <name evidence="5" type="ORF">ACHAXA_010636</name>
</gene>
<feature type="region of interest" description="Disordered" evidence="2">
    <location>
        <begin position="135"/>
        <end position="155"/>
    </location>
</feature>
<dbReference type="InterPro" id="IPR005097">
    <property type="entry name" value="Sacchrp_dh_NADP-bd"/>
</dbReference>
<dbReference type="Pfam" id="PF18126">
    <property type="entry name" value="Mitoc_mL59"/>
    <property type="match status" value="1"/>
</dbReference>
<organism evidence="5 6">
    <name type="scientific">Cyclostephanos tholiformis</name>
    <dbReference type="NCBI Taxonomy" id="382380"/>
    <lineage>
        <taxon>Eukaryota</taxon>
        <taxon>Sar</taxon>
        <taxon>Stramenopiles</taxon>
        <taxon>Ochrophyta</taxon>
        <taxon>Bacillariophyta</taxon>
        <taxon>Coscinodiscophyceae</taxon>
        <taxon>Thalassiosirophycidae</taxon>
        <taxon>Stephanodiscales</taxon>
        <taxon>Stephanodiscaceae</taxon>
        <taxon>Cyclostephanos</taxon>
    </lineage>
</organism>
<comment type="similarity">
    <text evidence="1">Belongs to the saccharopine dehydrogenase family.</text>
</comment>
<comment type="caution">
    <text evidence="5">The sequence shown here is derived from an EMBL/GenBank/DDBJ whole genome shotgun (WGS) entry which is preliminary data.</text>
</comment>
<dbReference type="Gene3D" id="3.40.50.720">
    <property type="entry name" value="NAD(P)-binding Rossmann-like Domain"/>
    <property type="match status" value="1"/>
</dbReference>
<dbReference type="InterPro" id="IPR040922">
    <property type="entry name" value="Ribosomal_mL59_dom"/>
</dbReference>
<protein>
    <recommendedName>
        <fullName evidence="7">Saccharopine dehydrogenase NADP binding domain-containing protein</fullName>
    </recommendedName>
</protein>
<evidence type="ECO:0000256" key="1">
    <source>
        <dbReference type="ARBA" id="ARBA00038048"/>
    </source>
</evidence>
<accession>A0ABD3R8B1</accession>
<evidence type="ECO:0000313" key="5">
    <source>
        <dbReference type="EMBL" id="KAL3809178.1"/>
    </source>
</evidence>